<dbReference type="EMBL" id="RKQG01000001">
    <property type="protein sequence ID" value="RPE35168.1"/>
    <property type="molecule type" value="Genomic_DNA"/>
</dbReference>
<dbReference type="Proteomes" id="UP000267408">
    <property type="component" value="Unassembled WGS sequence"/>
</dbReference>
<sequence>MVIDHSSGWLSARRSDESEAETLAELLDSSRRLGRFWPVAGPVPAVSAPAATGVRVPVEARRLVAAMPEYGG</sequence>
<reference evidence="3 4" key="1">
    <citation type="submission" date="2018-11" db="EMBL/GenBank/DDBJ databases">
        <title>Sequencing the genomes of 1000 actinobacteria strains.</title>
        <authorList>
            <person name="Klenk H.-P."/>
        </authorList>
    </citation>
    <scope>NUCLEOTIDE SEQUENCE [LARGE SCALE GENOMIC DNA]</scope>
    <source>
        <strain evidence="1 4">DSM 44780</strain>
        <strain evidence="2 3">DSM 44781</strain>
    </source>
</reference>
<evidence type="ECO:0000313" key="2">
    <source>
        <dbReference type="EMBL" id="RPE35168.1"/>
    </source>
</evidence>
<dbReference type="AlphaFoldDB" id="A0A3N4RP27"/>
<gene>
    <name evidence="2" type="ORF">EDD38_3515</name>
    <name evidence="1" type="ORF">EDD39_3010</name>
</gene>
<protein>
    <submittedName>
        <fullName evidence="2">Uncharacterized protein</fullName>
    </submittedName>
</protein>
<dbReference type="EMBL" id="RJVJ01000001">
    <property type="protein sequence ID" value="ROR44800.1"/>
    <property type="molecule type" value="Genomic_DNA"/>
</dbReference>
<proteinExistence type="predicted"/>
<name>A0A3N4RP27_9ACTN</name>
<dbReference type="RefSeq" id="WP_123818738.1">
    <property type="nucleotide sequence ID" value="NZ_JBEYIY010000017.1"/>
</dbReference>
<dbReference type="OrthoDB" id="3855251at2"/>
<accession>A0A3N4RP27</accession>
<evidence type="ECO:0000313" key="4">
    <source>
        <dbReference type="Proteomes" id="UP000267408"/>
    </source>
</evidence>
<accession>A0A8G1UIT4</accession>
<keyword evidence="3" id="KW-1185">Reference proteome</keyword>
<comment type="caution">
    <text evidence="2">The sequence shown here is derived from an EMBL/GenBank/DDBJ whole genome shotgun (WGS) entry which is preliminary data.</text>
</comment>
<dbReference type="Proteomes" id="UP000266906">
    <property type="component" value="Unassembled WGS sequence"/>
</dbReference>
<organism evidence="2 3">
    <name type="scientific">Kitasatospora cineracea</name>
    <dbReference type="NCBI Taxonomy" id="88074"/>
    <lineage>
        <taxon>Bacteria</taxon>
        <taxon>Bacillati</taxon>
        <taxon>Actinomycetota</taxon>
        <taxon>Actinomycetes</taxon>
        <taxon>Kitasatosporales</taxon>
        <taxon>Streptomycetaceae</taxon>
        <taxon>Kitasatospora</taxon>
    </lineage>
</organism>
<evidence type="ECO:0000313" key="3">
    <source>
        <dbReference type="Proteomes" id="UP000266906"/>
    </source>
</evidence>
<evidence type="ECO:0000313" key="1">
    <source>
        <dbReference type="EMBL" id="ROR44800.1"/>
    </source>
</evidence>